<evidence type="ECO:0000313" key="5">
    <source>
        <dbReference type="Proteomes" id="UP001155241"/>
    </source>
</evidence>
<dbReference type="PANTHER" id="PTHR34978">
    <property type="entry name" value="POSSIBLE SENSOR-TRANSDUCER PROTEIN BLAR"/>
    <property type="match status" value="1"/>
</dbReference>
<sequence length="834" mass="91918">MILIVAMLAVRALRRSSAAVRHAVLTSALLSTVALPLLSQVLPRLEVPTPVVFSQPKVPTESPPVQLEPESNYQPTEIANDATDDAANQTTSPVAGITSASLEAPVSQAASAHTIRLAHVASAVWMVGMLSLLVVIVVGEVGALRLRRTSNALPEGEWSQSLAEISGQHRPMRRVVLLENSTIQVPMTCGTLRPAILIPAGFHATADERRRILLHEMAHVVRFDVALQTLGRLACALYWFHPLAWWCLRQMHREREQACDDWVVRSGERATEYADQLIALAKRNLTERPLPAAVGIVRRGNLEKRVHAMLNSDCSHAAMGRVRGTLLVALCLCVVASLAVLQPRPTIAAGPDDSAPQNTQEESADQADASKHDPTKTDSYTFPIRMTGLALDEAGNPIAGATVYVSSQRVLWAGKRIAETTTDESGRYTFEEIELPITRADTNHGRDHGGFLVFGTAQGYGFAWRPLKWFYPSPQPGRSSYVDPAGDEPSQFYVDDKIELDLTFPAAATIRGTIVDGNGEPIPKTKLAIWDAERIPLDAYGSRRPGSDRQPFRIMASDGFELLNADVPPEMWITHSDAEGRFEFTGAPSGRRFRVKVQPPGFPSRMVWFTTRAGLEESYGDRRLYDASQDIRLTFENSVKVPIQVVYADTGQPAPKAFVNANNKLASALDTTDEQGRVTLGVPPGEYRLHILPEYGTPYLETNTNFTLGDEPPAAPIVVELPAAAQVEVQVVDKDTGQGIENVDFWSRDSDDQRELHYTTAWEVATRIVHRDRLRTDDTGTLQALFEPGTHRIGVAWQSYPDDYQPGSYQGKEIECKPGEKLKVVFELERKRSN</sequence>
<evidence type="ECO:0000259" key="3">
    <source>
        <dbReference type="Pfam" id="PF05569"/>
    </source>
</evidence>
<dbReference type="EMBL" id="JAMXLR010000026">
    <property type="protein sequence ID" value="MCO6043942.1"/>
    <property type="molecule type" value="Genomic_DNA"/>
</dbReference>
<dbReference type="PANTHER" id="PTHR34978:SF3">
    <property type="entry name" value="SLR0241 PROTEIN"/>
    <property type="match status" value="1"/>
</dbReference>
<keyword evidence="5" id="KW-1185">Reference proteome</keyword>
<name>A0A9X2F991_9BACT</name>
<feature type="domain" description="Peptidase M56" evidence="3">
    <location>
        <begin position="6"/>
        <end position="308"/>
    </location>
</feature>
<dbReference type="AlphaFoldDB" id="A0A9X2F991"/>
<comment type="caution">
    <text evidence="4">The sequence shown here is derived from an EMBL/GenBank/DDBJ whole genome shotgun (WGS) entry which is preliminary data.</text>
</comment>
<accession>A0A9X2F991</accession>
<feature type="region of interest" description="Disordered" evidence="1">
    <location>
        <begin position="348"/>
        <end position="379"/>
    </location>
</feature>
<dbReference type="InterPro" id="IPR008969">
    <property type="entry name" value="CarboxyPept-like_regulatory"/>
</dbReference>
<evidence type="ECO:0000256" key="2">
    <source>
        <dbReference type="SAM" id="Phobius"/>
    </source>
</evidence>
<feature type="transmembrane region" description="Helical" evidence="2">
    <location>
        <begin position="117"/>
        <end position="138"/>
    </location>
</feature>
<dbReference type="SUPFAM" id="SSF49464">
    <property type="entry name" value="Carboxypeptidase regulatory domain-like"/>
    <property type="match status" value="2"/>
</dbReference>
<evidence type="ECO:0000256" key="1">
    <source>
        <dbReference type="SAM" id="MobiDB-lite"/>
    </source>
</evidence>
<dbReference type="RefSeq" id="WP_261360711.1">
    <property type="nucleotide sequence ID" value="NZ_JAMXLR010000026.1"/>
</dbReference>
<reference evidence="4" key="1">
    <citation type="submission" date="2022-06" db="EMBL/GenBank/DDBJ databases">
        <title>Aeoliella straminimaris, a novel planctomycete from sediments.</title>
        <authorList>
            <person name="Vitorino I.R."/>
            <person name="Lage O.M."/>
        </authorList>
    </citation>
    <scope>NUCLEOTIDE SEQUENCE</scope>
    <source>
        <strain evidence="4">ICT_H6.2</strain>
    </source>
</reference>
<proteinExistence type="predicted"/>
<keyword evidence="2" id="KW-1133">Transmembrane helix</keyword>
<keyword evidence="2" id="KW-0472">Membrane</keyword>
<dbReference type="Pfam" id="PF05569">
    <property type="entry name" value="Peptidase_M56"/>
    <property type="match status" value="1"/>
</dbReference>
<dbReference type="Proteomes" id="UP001155241">
    <property type="component" value="Unassembled WGS sequence"/>
</dbReference>
<dbReference type="InterPro" id="IPR008756">
    <property type="entry name" value="Peptidase_M56"/>
</dbReference>
<dbReference type="CDD" id="cd07341">
    <property type="entry name" value="M56_BlaR1_MecR1_like"/>
    <property type="match status" value="1"/>
</dbReference>
<dbReference type="InterPro" id="IPR052173">
    <property type="entry name" value="Beta-lactam_resp_regulator"/>
</dbReference>
<protein>
    <recommendedName>
        <fullName evidence="3">Peptidase M56 domain-containing protein</fullName>
    </recommendedName>
</protein>
<evidence type="ECO:0000313" key="4">
    <source>
        <dbReference type="EMBL" id="MCO6043942.1"/>
    </source>
</evidence>
<keyword evidence="2" id="KW-0812">Transmembrane</keyword>
<gene>
    <name evidence="4" type="ORF">NG895_08485</name>
</gene>
<organism evidence="4 5">
    <name type="scientific">Aeoliella straminimaris</name>
    <dbReference type="NCBI Taxonomy" id="2954799"/>
    <lineage>
        <taxon>Bacteria</taxon>
        <taxon>Pseudomonadati</taxon>
        <taxon>Planctomycetota</taxon>
        <taxon>Planctomycetia</taxon>
        <taxon>Pirellulales</taxon>
        <taxon>Lacipirellulaceae</taxon>
        <taxon>Aeoliella</taxon>
    </lineage>
</organism>